<keyword evidence="3" id="KW-0904">Protein phosphatase</keyword>
<proteinExistence type="inferred from homology"/>
<dbReference type="InterPro" id="IPR023485">
    <property type="entry name" value="Ptyr_pPase"/>
</dbReference>
<feature type="active site" description="Nucleophile" evidence="4">
    <location>
        <position position="14"/>
    </location>
</feature>
<keyword evidence="2" id="KW-0378">Hydrolase</keyword>
<sequence length="163" mass="18521">MTPSHRDYAVLFVCTGNICRSPTAHGVFLKQVQQAGLQRRVRVDSAGTHGYHMGDPPDARSQHHATLRGYDLSDLRARRIEEDDFTRHDLILAMDQGHLALLTQRCPPELRHKLQAFTRWCQRHSAAEVPDPYYGEARGFEQVLDLVEDGCAGLLAHVREQLR</sequence>
<dbReference type="FunFam" id="3.40.50.2300:FF:000113">
    <property type="entry name" value="Low molecular weight protein-tyrosine-phosphatase"/>
    <property type="match status" value="1"/>
</dbReference>
<evidence type="ECO:0000256" key="3">
    <source>
        <dbReference type="ARBA" id="ARBA00022912"/>
    </source>
</evidence>
<organism evidence="6 7">
    <name type="scientific">Hylemonella gracilis</name>
    <dbReference type="NCBI Taxonomy" id="80880"/>
    <lineage>
        <taxon>Bacteria</taxon>
        <taxon>Pseudomonadati</taxon>
        <taxon>Pseudomonadota</taxon>
        <taxon>Betaproteobacteria</taxon>
        <taxon>Burkholderiales</taxon>
        <taxon>Comamonadaceae</taxon>
        <taxon>Hylemonella</taxon>
    </lineage>
</organism>
<dbReference type="InterPro" id="IPR017867">
    <property type="entry name" value="Tyr_phospatase_low_mol_wt"/>
</dbReference>
<dbReference type="AlphaFoldDB" id="A0A4P6UH54"/>
<evidence type="ECO:0000259" key="5">
    <source>
        <dbReference type="SMART" id="SM00226"/>
    </source>
</evidence>
<reference evidence="6 7" key="1">
    <citation type="submission" date="2018-07" db="EMBL/GenBank/DDBJ databases">
        <title>Exploring interactions and the metabolic potential of the ultra-small soil bacteria Hylemonella gracilis.</title>
        <authorList>
            <person name="Tyc O."/>
            <person name="Kulkarni P."/>
            <person name="Gawehns F."/>
            <person name="Hundscheid M."/>
            <person name="Zweers H."/>
            <person name="Garbeva P."/>
        </authorList>
    </citation>
    <scope>NUCLEOTIDE SEQUENCE [LARGE SCALE GENOMIC DNA]</scope>
    <source>
        <strain evidence="6 7">NS1</strain>
    </source>
</reference>
<feature type="domain" description="Phosphotyrosine protein phosphatase I" evidence="5">
    <location>
        <begin position="8"/>
        <end position="157"/>
    </location>
</feature>
<accession>A0A4P6UH54</accession>
<dbReference type="RefSeq" id="WP_131277727.1">
    <property type="nucleotide sequence ID" value="NZ_CP031395.1"/>
</dbReference>
<name>A0A4P6UH54_9BURK</name>
<dbReference type="PANTHER" id="PTHR47439:SF1">
    <property type="entry name" value="ACID PHOSPHATASE"/>
    <property type="match status" value="1"/>
</dbReference>
<feature type="active site" description="Proton donor" evidence="4">
    <location>
        <position position="131"/>
    </location>
</feature>
<evidence type="ECO:0000256" key="4">
    <source>
        <dbReference type="PIRSR" id="PIRSR617867-1"/>
    </source>
</evidence>
<evidence type="ECO:0000256" key="2">
    <source>
        <dbReference type="ARBA" id="ARBA00022801"/>
    </source>
</evidence>
<comment type="similarity">
    <text evidence="1">Belongs to the low molecular weight phosphotyrosine protein phosphatase family.</text>
</comment>
<dbReference type="Gene3D" id="3.40.50.2300">
    <property type="match status" value="1"/>
</dbReference>
<feature type="active site" evidence="4">
    <location>
        <position position="20"/>
    </location>
</feature>
<dbReference type="PRINTS" id="PR00719">
    <property type="entry name" value="LMWPTPASE"/>
</dbReference>
<gene>
    <name evidence="6" type="ORF">DW355_02365</name>
</gene>
<evidence type="ECO:0000313" key="7">
    <source>
        <dbReference type="Proteomes" id="UP000292939"/>
    </source>
</evidence>
<dbReference type="EMBL" id="CP031395">
    <property type="protein sequence ID" value="QBK03766.1"/>
    <property type="molecule type" value="Genomic_DNA"/>
</dbReference>
<dbReference type="SMART" id="SM00226">
    <property type="entry name" value="LMWPc"/>
    <property type="match status" value="1"/>
</dbReference>
<dbReference type="PANTHER" id="PTHR47439">
    <property type="entry name" value="LOW MOLECULAR WEIGHT PHOSPHOTYROSINE PROTEIN PHOSPHATASE-RELATED"/>
    <property type="match status" value="1"/>
</dbReference>
<dbReference type="Pfam" id="PF01451">
    <property type="entry name" value="LMWPc"/>
    <property type="match status" value="1"/>
</dbReference>
<dbReference type="CDD" id="cd16343">
    <property type="entry name" value="LMWPTP"/>
    <property type="match status" value="1"/>
</dbReference>
<dbReference type="GO" id="GO:0004725">
    <property type="term" value="F:protein tyrosine phosphatase activity"/>
    <property type="evidence" value="ECO:0007669"/>
    <property type="project" value="InterPro"/>
</dbReference>
<dbReference type="InterPro" id="IPR052995">
    <property type="entry name" value="LMW-PTP"/>
</dbReference>
<protein>
    <submittedName>
        <fullName evidence="6">Low molecular weight phosphotyrosine protein phosphatase</fullName>
    </submittedName>
</protein>
<evidence type="ECO:0000313" key="6">
    <source>
        <dbReference type="EMBL" id="QBK03766.1"/>
    </source>
</evidence>
<dbReference type="KEGG" id="hgr:DW355_02365"/>
<dbReference type="Proteomes" id="UP000292939">
    <property type="component" value="Chromosome"/>
</dbReference>
<dbReference type="InterPro" id="IPR036196">
    <property type="entry name" value="Ptyr_pPase_sf"/>
</dbReference>
<dbReference type="SUPFAM" id="SSF52788">
    <property type="entry name" value="Phosphotyrosine protein phosphatases I"/>
    <property type="match status" value="1"/>
</dbReference>
<evidence type="ECO:0000256" key="1">
    <source>
        <dbReference type="ARBA" id="ARBA00011063"/>
    </source>
</evidence>
<dbReference type="OrthoDB" id="9784339at2"/>